<feature type="domain" description="Prolyl 4-hydroxylase alpha subunit Fe(2+) 2OG dioxygenase" evidence="1">
    <location>
        <begin position="102"/>
        <end position="179"/>
    </location>
</feature>
<sequence length="205" mass="23087">MLDLEAIRRTRVVREPFAHFTVSDTLSADALAAIRADFPAITHPGIFPLSELAYGPAFAALIEDIRSADLEAILSEKFDVDLSDRPLMITVRGHCRASDGRIHTDSTSKVVTCLLYLNEPWAEDGGRLRLLRDPDDIDSVIVEVPPDGGTFVAFRRTDNSWHGHKPFEGPRRYVMFNWVTSQAAHDREIGRHRLSARLKRLNPFV</sequence>
<evidence type="ECO:0000313" key="3">
    <source>
        <dbReference type="Proteomes" id="UP000295678"/>
    </source>
</evidence>
<keyword evidence="3" id="KW-1185">Reference proteome</keyword>
<dbReference type="Proteomes" id="UP000295678">
    <property type="component" value="Unassembled WGS sequence"/>
</dbReference>
<protein>
    <submittedName>
        <fullName evidence="2">2-oxoglutarate-Fe(II)-dependent oxygenase superfamily protein</fullName>
    </submittedName>
</protein>
<dbReference type="OrthoDB" id="8578235at2"/>
<evidence type="ECO:0000259" key="1">
    <source>
        <dbReference type="Pfam" id="PF13640"/>
    </source>
</evidence>
<dbReference type="RefSeq" id="WP_132807599.1">
    <property type="nucleotide sequence ID" value="NZ_SMAK01000012.1"/>
</dbReference>
<proteinExistence type="predicted"/>
<dbReference type="EMBL" id="SMAK01000012">
    <property type="protein sequence ID" value="TCT05836.1"/>
    <property type="molecule type" value="Genomic_DNA"/>
</dbReference>
<evidence type="ECO:0000313" key="2">
    <source>
        <dbReference type="EMBL" id="TCT05836.1"/>
    </source>
</evidence>
<organism evidence="2 3">
    <name type="scientific">Tepidamorphus gemmatus</name>
    <dbReference type="NCBI Taxonomy" id="747076"/>
    <lineage>
        <taxon>Bacteria</taxon>
        <taxon>Pseudomonadati</taxon>
        <taxon>Pseudomonadota</taxon>
        <taxon>Alphaproteobacteria</taxon>
        <taxon>Hyphomicrobiales</taxon>
        <taxon>Tepidamorphaceae</taxon>
        <taxon>Tepidamorphus</taxon>
    </lineage>
</organism>
<dbReference type="InterPro" id="IPR044862">
    <property type="entry name" value="Pro_4_hyd_alph_FE2OG_OXY"/>
</dbReference>
<accession>A0A4R3LZT9</accession>
<dbReference type="AlphaFoldDB" id="A0A4R3LZT9"/>
<name>A0A4R3LZT9_9HYPH</name>
<dbReference type="Gene3D" id="2.60.120.620">
    <property type="entry name" value="q2cbj1_9rhob like domain"/>
    <property type="match status" value="1"/>
</dbReference>
<comment type="caution">
    <text evidence="2">The sequence shown here is derived from an EMBL/GenBank/DDBJ whole genome shotgun (WGS) entry which is preliminary data.</text>
</comment>
<reference evidence="2 3" key="1">
    <citation type="submission" date="2019-03" db="EMBL/GenBank/DDBJ databases">
        <title>Genomic Encyclopedia of Type Strains, Phase IV (KMG-IV): sequencing the most valuable type-strain genomes for metagenomic binning, comparative biology and taxonomic classification.</title>
        <authorList>
            <person name="Goeker M."/>
        </authorList>
    </citation>
    <scope>NUCLEOTIDE SEQUENCE [LARGE SCALE GENOMIC DNA]</scope>
    <source>
        <strain evidence="2 3">DSM 19345</strain>
    </source>
</reference>
<dbReference type="Pfam" id="PF13640">
    <property type="entry name" value="2OG-FeII_Oxy_3"/>
    <property type="match status" value="1"/>
</dbReference>
<gene>
    <name evidence="2" type="ORF">EDC22_1125</name>
</gene>